<dbReference type="EMBL" id="AAHIMI010000009">
    <property type="protein sequence ID" value="EBW4891177.1"/>
    <property type="molecule type" value="Genomic_DNA"/>
</dbReference>
<comment type="caution">
    <text evidence="2">The sequence shown here is derived from an EMBL/GenBank/DDBJ whole genome shotgun (WGS) entry which is preliminary data.</text>
</comment>
<evidence type="ECO:0000256" key="1">
    <source>
        <dbReference type="SAM" id="MobiDB-lite"/>
    </source>
</evidence>
<organism evidence="2">
    <name type="scientific">Salmonella enterica subsp. enterica serovar Uganda</name>
    <dbReference type="NCBI Taxonomy" id="487004"/>
    <lineage>
        <taxon>Bacteria</taxon>
        <taxon>Pseudomonadati</taxon>
        <taxon>Pseudomonadota</taxon>
        <taxon>Gammaproteobacteria</taxon>
        <taxon>Enterobacterales</taxon>
        <taxon>Enterobacteriaceae</taxon>
        <taxon>Salmonella</taxon>
    </lineage>
</organism>
<dbReference type="GO" id="GO:0051908">
    <property type="term" value="F:double-stranded DNA 5'-3' DNA exonuclease activity"/>
    <property type="evidence" value="ECO:0007669"/>
    <property type="project" value="InterPro"/>
</dbReference>
<name>A0A5W2Q7X7_SALET</name>
<dbReference type="InterPro" id="IPR011604">
    <property type="entry name" value="PDDEXK-like_dom_sf"/>
</dbReference>
<dbReference type="Gene3D" id="3.90.320.10">
    <property type="match status" value="1"/>
</dbReference>
<dbReference type="Pfam" id="PF06630">
    <property type="entry name" value="Exonuc_VIII"/>
    <property type="match status" value="1"/>
</dbReference>
<feature type="region of interest" description="Disordered" evidence="1">
    <location>
        <begin position="419"/>
        <end position="443"/>
    </location>
</feature>
<evidence type="ECO:0000313" key="2">
    <source>
        <dbReference type="EMBL" id="EBW4891177.1"/>
    </source>
</evidence>
<protein>
    <submittedName>
        <fullName evidence="2">Exodeoxyribonuclease</fullName>
    </submittedName>
</protein>
<dbReference type="InterPro" id="IPR010584">
    <property type="entry name" value="ExoDNase_VIII"/>
</dbReference>
<gene>
    <name evidence="2" type="ORF">DPP93_13115</name>
</gene>
<proteinExistence type="predicted"/>
<feature type="compositionally biased region" description="Polar residues" evidence="1">
    <location>
        <begin position="461"/>
        <end position="480"/>
    </location>
</feature>
<sequence length="961" mass="106389">MSGINPVFLVRKAKKSSGQKDAVLWCSDDFEAANATLDYLLIKSGAKLKDYFKAVATNFPVVNELPPEGELSLTFCDYYQLAKDNMTWTQIPGVTLPSSEAAATARQHIVDGVDTETGEVLEDHTENFGNESNSPAQATAPAPELTVVATMPLRHRVLAQYIGEGEYLYHVDASQKKEILRLEMDTDNSYVQNLLLAAENVEAFKKAIEHDIHKIVNAVKKVFPVDGKTPELATVIQFLKTWFETEHIDRGLLVKEWAKGNRVSAIQRTESGANAGGGNKTDRNPDYEHTLDTLDVEIAMATLPMDFNIYELPGSVYRRAKEIVKKKESPFKEWSAALRATPGILDYSRAAIFALIRSAHPEFYHYPGRLQGYINANLTETDHENPTEEALTAARHTPEKDAVEEANRQLAAARGEYVEGISDPNDPKWVKTGTSQPTTEPELVKNVGNGIFDVSALMQNSSTHGTETNPETTSNVQVQKADSDEKQAGDAVQAGEDDLGTGKEAVTVENQNQAEAQQNVPESQQEEPEAAWPEYFEPGRYEGVPNEVYHAANGISSTQVKDARVSLMYFNARHVEKTIVKERSPVLDMGNLVHALALQPENLEAEFSVEPEIPEGAFTTTATLREFIDAHNASLPALLSADDIKALLEEYNATLPSQMPLGASVDETYASYEQLPEEFQRIENGTKHTATAMKACIKEYNATLPAPVKTSGSRDALLEQLAIINPDLVAQEAQKSSPLKVSGTKADLIQAVKSVNPAAVFADELLDAWRENTEGKVLVTRQQLSTALNIQKALLEHPTAGKLLTHPSRAVEVSYFGIDEETGLEVRVRPDLELDMGGLRIGADLKTISMWNIKQEGLRAKLHREIIDRDYHLSAAMYCETAALDQFFWIFVNKDENYHWVAIIEASTELLELGMLEYRKTMRAIANGFDTGGWPAPITEDYTDELNDFDVRRLEALRVQA</sequence>
<accession>A0A5W2Q7X7</accession>
<feature type="region of interest" description="Disordered" evidence="1">
    <location>
        <begin position="461"/>
        <end position="497"/>
    </location>
</feature>
<dbReference type="AlphaFoldDB" id="A0A5W2Q7X7"/>
<reference evidence="2" key="1">
    <citation type="submission" date="2018-06" db="EMBL/GenBank/DDBJ databases">
        <authorList>
            <person name="Ashton P.M."/>
            <person name="Dallman T."/>
            <person name="Nair S."/>
            <person name="De Pinna E."/>
            <person name="Peters T."/>
            <person name="Grant K."/>
        </authorList>
    </citation>
    <scope>NUCLEOTIDE SEQUENCE</scope>
    <source>
        <strain evidence="2">265840</strain>
    </source>
</reference>